<evidence type="ECO:0000313" key="3">
    <source>
        <dbReference type="Proteomes" id="UP001527925"/>
    </source>
</evidence>
<keyword evidence="1" id="KW-1133">Transmembrane helix</keyword>
<keyword evidence="1" id="KW-0812">Transmembrane</keyword>
<proteinExistence type="predicted"/>
<protein>
    <submittedName>
        <fullName evidence="2">Uncharacterized protein</fullName>
    </submittedName>
</protein>
<organism evidence="2 3">
    <name type="scientific">Polyrhizophydium stewartii</name>
    <dbReference type="NCBI Taxonomy" id="2732419"/>
    <lineage>
        <taxon>Eukaryota</taxon>
        <taxon>Fungi</taxon>
        <taxon>Fungi incertae sedis</taxon>
        <taxon>Chytridiomycota</taxon>
        <taxon>Chytridiomycota incertae sedis</taxon>
        <taxon>Chytridiomycetes</taxon>
        <taxon>Rhizophydiales</taxon>
        <taxon>Rhizophydiales incertae sedis</taxon>
        <taxon>Polyrhizophydium</taxon>
    </lineage>
</organism>
<comment type="caution">
    <text evidence="2">The sequence shown here is derived from an EMBL/GenBank/DDBJ whole genome shotgun (WGS) entry which is preliminary data.</text>
</comment>
<feature type="transmembrane region" description="Helical" evidence="1">
    <location>
        <begin position="47"/>
        <end position="66"/>
    </location>
</feature>
<dbReference type="EMBL" id="JADGIZ020000073">
    <property type="protein sequence ID" value="KAL2912218.1"/>
    <property type="molecule type" value="Genomic_DNA"/>
</dbReference>
<evidence type="ECO:0000313" key="2">
    <source>
        <dbReference type="EMBL" id="KAL2912218.1"/>
    </source>
</evidence>
<keyword evidence="3" id="KW-1185">Reference proteome</keyword>
<gene>
    <name evidence="2" type="ORF">HK105_208286</name>
</gene>
<accession>A0ABR4MY81</accession>
<name>A0ABR4MY81_9FUNG</name>
<dbReference type="Proteomes" id="UP001527925">
    <property type="component" value="Unassembled WGS sequence"/>
</dbReference>
<feature type="transmembrane region" description="Helical" evidence="1">
    <location>
        <begin position="78"/>
        <end position="96"/>
    </location>
</feature>
<evidence type="ECO:0000256" key="1">
    <source>
        <dbReference type="SAM" id="Phobius"/>
    </source>
</evidence>
<sequence length="133" mass="13931">MQLSSADGGAARPEPLLSISKLGNDLDKAAKMIFIEKRLLSDPFATLWNIWGVIVGIVLSGEYTGYNSMLNLGLGTNFVAQAAVTLMVACVSASCAEMASAFPFSSASVVYSYAACKRSGIRTLASGASRRSP</sequence>
<reference evidence="2 3" key="1">
    <citation type="submission" date="2023-09" db="EMBL/GenBank/DDBJ databases">
        <title>Pangenome analysis of Batrachochytrium dendrobatidis and related Chytrids.</title>
        <authorList>
            <person name="Yacoub M.N."/>
            <person name="Stajich J.E."/>
            <person name="James T.Y."/>
        </authorList>
    </citation>
    <scope>NUCLEOTIDE SEQUENCE [LARGE SCALE GENOMIC DNA]</scope>
    <source>
        <strain evidence="2 3">JEL0888</strain>
    </source>
</reference>
<keyword evidence="1" id="KW-0472">Membrane</keyword>